<dbReference type="STRING" id="1387277.SAMN06295998_11025"/>
<dbReference type="InterPro" id="IPR010767">
    <property type="entry name" value="Phage_CGC-2007_Cje0229"/>
</dbReference>
<dbReference type="EMBL" id="FWYD01000010">
    <property type="protein sequence ID" value="SMC90984.1"/>
    <property type="molecule type" value="Genomic_DNA"/>
</dbReference>
<reference evidence="2 3" key="1">
    <citation type="submission" date="2017-04" db="EMBL/GenBank/DDBJ databases">
        <authorList>
            <person name="Afonso C.L."/>
            <person name="Miller P.J."/>
            <person name="Scott M.A."/>
            <person name="Spackman E."/>
            <person name="Goraichik I."/>
            <person name="Dimitrov K.M."/>
            <person name="Suarez D.L."/>
            <person name="Swayne D.E."/>
        </authorList>
    </citation>
    <scope>NUCLEOTIDE SEQUENCE [LARGE SCALE GENOMIC DNA]</scope>
    <source>
        <strain evidence="2 3">CGMCC 1.12644</strain>
    </source>
</reference>
<keyword evidence="3" id="KW-1185">Reference proteome</keyword>
<sequence>MLATQEELDTRQALAAQQCEGPSSDSCQFINSPVKLQNDSVRIGSRLADFYPTAERLEFVDVTQRRWVAPERTLTDGASIPRIFVPIVGSPRSQEFVNAAAIHDAYCGIGNEQLPEYHSAPWQDVHRMFYDALRVGGTEAGRAKVMFAAVYLGGPRWNSPPERLDMVPDAYLRDAMIKTQTYIGENDPTMPELLAYLKWLERRLIKKWVPANEDGDNNSRNGRAETGRDAQDGGTDNGAGIAGGEIIDGPARQDGGTLALTGANSADGLATSTDVTRAAR</sequence>
<evidence type="ECO:0000313" key="2">
    <source>
        <dbReference type="EMBL" id="SMC90984.1"/>
    </source>
</evidence>
<dbReference type="RefSeq" id="WP_179141490.1">
    <property type="nucleotide sequence ID" value="NZ_FWYD01000010.1"/>
</dbReference>
<dbReference type="AlphaFoldDB" id="A0A1W2D1T0"/>
<feature type="compositionally biased region" description="Basic and acidic residues" evidence="1">
    <location>
        <begin position="222"/>
        <end position="231"/>
    </location>
</feature>
<feature type="compositionally biased region" description="Polar residues" evidence="1">
    <location>
        <begin position="270"/>
        <end position="280"/>
    </location>
</feature>
<organism evidence="2 3">
    <name type="scientific">Primorskyibacter flagellatus</name>
    <dbReference type="NCBI Taxonomy" id="1387277"/>
    <lineage>
        <taxon>Bacteria</taxon>
        <taxon>Pseudomonadati</taxon>
        <taxon>Pseudomonadota</taxon>
        <taxon>Alphaproteobacteria</taxon>
        <taxon>Rhodobacterales</taxon>
        <taxon>Roseobacteraceae</taxon>
        <taxon>Primorskyibacter</taxon>
    </lineage>
</organism>
<dbReference type="Pfam" id="PF07087">
    <property type="entry name" value="DUF1353"/>
    <property type="match status" value="1"/>
</dbReference>
<protein>
    <recommendedName>
        <fullName evidence="4">DUF1353 domain-containing protein</fullName>
    </recommendedName>
</protein>
<proteinExistence type="predicted"/>
<accession>A0A1W2D1T0</accession>
<feature type="region of interest" description="Disordered" evidence="1">
    <location>
        <begin position="211"/>
        <end position="280"/>
    </location>
</feature>
<gene>
    <name evidence="2" type="ORF">SAMN06295998_11025</name>
</gene>
<name>A0A1W2D1T0_9RHOB</name>
<evidence type="ECO:0000256" key="1">
    <source>
        <dbReference type="SAM" id="MobiDB-lite"/>
    </source>
</evidence>
<dbReference type="Proteomes" id="UP000192330">
    <property type="component" value="Unassembled WGS sequence"/>
</dbReference>
<evidence type="ECO:0008006" key="4">
    <source>
        <dbReference type="Google" id="ProtNLM"/>
    </source>
</evidence>
<evidence type="ECO:0000313" key="3">
    <source>
        <dbReference type="Proteomes" id="UP000192330"/>
    </source>
</evidence>